<dbReference type="AlphaFoldDB" id="A0A8S1Q699"/>
<dbReference type="Proteomes" id="UP000692954">
    <property type="component" value="Unassembled WGS sequence"/>
</dbReference>
<name>A0A8S1Q699_9CILI</name>
<reference evidence="1" key="1">
    <citation type="submission" date="2021-01" db="EMBL/GenBank/DDBJ databases">
        <authorList>
            <consortium name="Genoscope - CEA"/>
            <person name="William W."/>
        </authorList>
    </citation>
    <scope>NUCLEOTIDE SEQUENCE</scope>
</reference>
<gene>
    <name evidence="1" type="ORF">PSON_ATCC_30995.1.T0960101</name>
</gene>
<sequence>MYELSQCQRFFILILKERFDDEKSENQKSIREIKNRNLPKYQFRNLIQFSYQRIKQLKIVIHDQRDSLFVQQIKEDDRNENKNEEDLIRSKFNELNSFCFLFQKF</sequence>
<dbReference type="EMBL" id="CAJJDN010000096">
    <property type="protein sequence ID" value="CAD8110635.1"/>
    <property type="molecule type" value="Genomic_DNA"/>
</dbReference>
<accession>A0A8S1Q699</accession>
<protein>
    <submittedName>
        <fullName evidence="1">Uncharacterized protein</fullName>
    </submittedName>
</protein>
<organism evidence="1 2">
    <name type="scientific">Paramecium sonneborni</name>
    <dbReference type="NCBI Taxonomy" id="65129"/>
    <lineage>
        <taxon>Eukaryota</taxon>
        <taxon>Sar</taxon>
        <taxon>Alveolata</taxon>
        <taxon>Ciliophora</taxon>
        <taxon>Intramacronucleata</taxon>
        <taxon>Oligohymenophorea</taxon>
        <taxon>Peniculida</taxon>
        <taxon>Parameciidae</taxon>
        <taxon>Paramecium</taxon>
    </lineage>
</organism>
<evidence type="ECO:0000313" key="1">
    <source>
        <dbReference type="EMBL" id="CAD8110635.1"/>
    </source>
</evidence>
<evidence type="ECO:0000313" key="2">
    <source>
        <dbReference type="Proteomes" id="UP000692954"/>
    </source>
</evidence>
<comment type="caution">
    <text evidence="1">The sequence shown here is derived from an EMBL/GenBank/DDBJ whole genome shotgun (WGS) entry which is preliminary data.</text>
</comment>
<keyword evidence="2" id="KW-1185">Reference proteome</keyword>
<proteinExistence type="predicted"/>